<dbReference type="AlphaFoldDB" id="A0A6P7FGA0"/>
<proteinExistence type="predicted"/>
<dbReference type="GO" id="GO:0005737">
    <property type="term" value="C:cytoplasm"/>
    <property type="evidence" value="ECO:0007669"/>
    <property type="project" value="TreeGrafter"/>
</dbReference>
<organism evidence="3">
    <name type="scientific">Diabrotica virgifera virgifera</name>
    <name type="common">western corn rootworm</name>
    <dbReference type="NCBI Taxonomy" id="50390"/>
    <lineage>
        <taxon>Eukaryota</taxon>
        <taxon>Metazoa</taxon>
        <taxon>Ecdysozoa</taxon>
        <taxon>Arthropoda</taxon>
        <taxon>Hexapoda</taxon>
        <taxon>Insecta</taxon>
        <taxon>Pterygota</taxon>
        <taxon>Neoptera</taxon>
        <taxon>Endopterygota</taxon>
        <taxon>Coleoptera</taxon>
        <taxon>Polyphaga</taxon>
        <taxon>Cucujiformia</taxon>
        <taxon>Chrysomeloidea</taxon>
        <taxon>Chrysomelidae</taxon>
        <taxon>Galerucinae</taxon>
        <taxon>Diabroticina</taxon>
        <taxon>Diabroticites</taxon>
        <taxon>Diabrotica</taxon>
    </lineage>
</organism>
<feature type="compositionally biased region" description="Polar residues" evidence="1">
    <location>
        <begin position="192"/>
        <end position="203"/>
    </location>
</feature>
<dbReference type="CDD" id="cd16105">
    <property type="entry name" value="Ubl_ASPSCR1_like"/>
    <property type="match status" value="1"/>
</dbReference>
<dbReference type="InterPro" id="IPR001012">
    <property type="entry name" value="UBX_dom"/>
</dbReference>
<accession>A0A6P7FGA0</accession>
<dbReference type="Gene3D" id="3.10.20.90">
    <property type="entry name" value="Phosphatidylinositol 3-kinase Catalytic Subunit, Chain A, domain 1"/>
    <property type="match status" value="2"/>
</dbReference>
<feature type="region of interest" description="Disordered" evidence="1">
    <location>
        <begin position="490"/>
        <end position="540"/>
    </location>
</feature>
<dbReference type="OrthoDB" id="440781at2759"/>
<evidence type="ECO:0000313" key="3">
    <source>
        <dbReference type="RefSeq" id="XP_028135074.1"/>
    </source>
</evidence>
<dbReference type="KEGG" id="dvv:114329979"/>
<dbReference type="RefSeq" id="XP_028135074.1">
    <property type="nucleotide sequence ID" value="XM_028279273.1"/>
</dbReference>
<dbReference type="InterPro" id="IPR059238">
    <property type="entry name" value="UBX1_UBXN9"/>
</dbReference>
<dbReference type="InterPro" id="IPR021569">
    <property type="entry name" value="TUG-UBL1"/>
</dbReference>
<dbReference type="InParanoid" id="A0A6P7FGA0"/>
<dbReference type="PANTHER" id="PTHR46467:SF1">
    <property type="entry name" value="TETHER CONTAINING UBX DOMAIN FOR GLUT4"/>
    <property type="match status" value="1"/>
</dbReference>
<dbReference type="InterPro" id="IPR029071">
    <property type="entry name" value="Ubiquitin-like_domsf"/>
</dbReference>
<sequence length="540" mass="61163">MSGASVCVLALNGRRQTVKCTPNTTILQILEEVCKKQNLKPEDYDLKHHNKILDTTSTFRFSGLPNNAQLELVSATKARLDTEVTLAVNLENGSRLIGNFNPSETLINILTKMCPECLGDNRSPVVIYTRREIYGQELNSVTLKSLGLTGGRAMIRVIDKDPEDLKQQANVSSIIPSKPVEEKPYIRKYQPTEPNVDSINNQDNSDKTDGQPTNVEKVQKKQNVDLIQLAREKRKSNEFPPKLLEGHKDVPEKQSKVSNTQNKGYICEQQKMEVDECSPKFEECDKEDDDRKEDFVFLGARNAMLFSQETASAVPSDELPDDFFDLTIDDARKLIRDVKRKRHDLENGPLLTSALRRLEESKRQLRNIAIYKKSIIRVQFPDRVVLQGTFATSDNIKDVIQFVREYLEDKSLNFYVYSTPPKCILAEDQNLLELGFVPGALIHFGTDQNSGESFLRRDLQDKFTSNSVASLAAAQIRRENMRKCTKQLNDDLDFDESPGMSSATERVNDGASTSAGMTQEYTERKIPEPTGTLPKWFRPM</sequence>
<dbReference type="Pfam" id="PF00789">
    <property type="entry name" value="UBX"/>
    <property type="match status" value="1"/>
</dbReference>
<name>A0A6P7FGA0_DIAVI</name>
<dbReference type="GO" id="GO:0042593">
    <property type="term" value="P:glucose homeostasis"/>
    <property type="evidence" value="ECO:0007669"/>
    <property type="project" value="TreeGrafter"/>
</dbReference>
<feature type="compositionally biased region" description="Polar residues" evidence="1">
    <location>
        <begin position="499"/>
        <end position="520"/>
    </location>
</feature>
<dbReference type="PROSITE" id="PS50033">
    <property type="entry name" value="UBX"/>
    <property type="match status" value="1"/>
</dbReference>
<evidence type="ECO:0000256" key="1">
    <source>
        <dbReference type="SAM" id="MobiDB-lite"/>
    </source>
</evidence>
<dbReference type="CDD" id="cd17075">
    <property type="entry name" value="UBX1_UBXN9"/>
    <property type="match status" value="1"/>
</dbReference>
<feature type="region of interest" description="Disordered" evidence="1">
    <location>
        <begin position="189"/>
        <end position="213"/>
    </location>
</feature>
<dbReference type="GO" id="GO:0005634">
    <property type="term" value="C:nucleus"/>
    <property type="evidence" value="ECO:0007669"/>
    <property type="project" value="TreeGrafter"/>
</dbReference>
<dbReference type="GO" id="GO:0012506">
    <property type="term" value="C:vesicle membrane"/>
    <property type="evidence" value="ECO:0007669"/>
    <property type="project" value="TreeGrafter"/>
</dbReference>
<protein>
    <submittedName>
        <fullName evidence="3">Tether containing UBX domain for GLUT4</fullName>
    </submittedName>
</protein>
<dbReference type="SUPFAM" id="SSF54236">
    <property type="entry name" value="Ubiquitin-like"/>
    <property type="match status" value="2"/>
</dbReference>
<dbReference type="FunCoup" id="A0A6P7FGA0">
    <property type="interactions" value="903"/>
</dbReference>
<reference evidence="3" key="1">
    <citation type="submission" date="2025-08" db="UniProtKB">
        <authorList>
            <consortium name="RefSeq"/>
        </authorList>
    </citation>
    <scope>IDENTIFICATION</scope>
    <source>
        <tissue evidence="3">Whole insect</tissue>
    </source>
</reference>
<dbReference type="PANTHER" id="PTHR46467">
    <property type="entry name" value="TETHER CONTAINING UBX DOMAIN FOR GLUT4"/>
    <property type="match status" value="1"/>
</dbReference>
<evidence type="ECO:0000259" key="2">
    <source>
        <dbReference type="PROSITE" id="PS50033"/>
    </source>
</evidence>
<dbReference type="Pfam" id="PF11470">
    <property type="entry name" value="TUG-UBL1"/>
    <property type="match status" value="1"/>
</dbReference>
<gene>
    <name evidence="3" type="primary">LOC114329979</name>
</gene>
<dbReference type="CDD" id="cd16118">
    <property type="entry name" value="UBX2_UBXN9"/>
    <property type="match status" value="1"/>
</dbReference>
<dbReference type="GO" id="GO:0006886">
    <property type="term" value="P:intracellular protein transport"/>
    <property type="evidence" value="ECO:0007669"/>
    <property type="project" value="TreeGrafter"/>
</dbReference>
<feature type="domain" description="UBX" evidence="2">
    <location>
        <begin position="376"/>
        <end position="444"/>
    </location>
</feature>